<dbReference type="Pfam" id="PF06565">
    <property type="entry name" value="DM10_dom"/>
    <property type="match status" value="3"/>
</dbReference>
<accession>A0A834KH23</accession>
<keyword evidence="3" id="KW-0677">Repeat</keyword>
<dbReference type="GO" id="GO:0007052">
    <property type="term" value="P:mitotic spindle organization"/>
    <property type="evidence" value="ECO:0007669"/>
    <property type="project" value="TreeGrafter"/>
</dbReference>
<feature type="domain" description="DM10" evidence="6">
    <location>
        <begin position="88"/>
        <end position="193"/>
    </location>
</feature>
<keyword evidence="8" id="KW-1185">Reference proteome</keyword>
<gene>
    <name evidence="7" type="ORF">HZH68_005912</name>
</gene>
<dbReference type="InterPro" id="IPR040193">
    <property type="entry name" value="EFHC1/EFHC2/EFHB"/>
</dbReference>
<dbReference type="GO" id="GO:0000281">
    <property type="term" value="P:mitotic cytokinesis"/>
    <property type="evidence" value="ECO:0007669"/>
    <property type="project" value="TreeGrafter"/>
</dbReference>
<name>A0A834KH23_VESGE</name>
<evidence type="ECO:0000256" key="5">
    <source>
        <dbReference type="ARBA" id="ARBA00023273"/>
    </source>
</evidence>
<comment type="caution">
    <text evidence="7">The sequence shown here is derived from an EMBL/GenBank/DDBJ whole genome shotgun (WGS) entry which is preliminary data.</text>
</comment>
<evidence type="ECO:0000256" key="4">
    <source>
        <dbReference type="ARBA" id="ARBA00023212"/>
    </source>
</evidence>
<dbReference type="InterPro" id="IPR006602">
    <property type="entry name" value="DM10_dom"/>
</dbReference>
<evidence type="ECO:0000313" key="7">
    <source>
        <dbReference type="EMBL" id="KAF7406543.1"/>
    </source>
</evidence>
<dbReference type="PANTHER" id="PTHR12086">
    <property type="entry name" value="EF-HAND DOMAIN C-TERMINAL CONTAINING PROTEIN"/>
    <property type="match status" value="1"/>
</dbReference>
<dbReference type="PANTHER" id="PTHR12086:SF9">
    <property type="entry name" value="EF-HAND DOMAIN-CONTAINING PROTEIN 1"/>
    <property type="match status" value="1"/>
</dbReference>
<dbReference type="GO" id="GO:0060285">
    <property type="term" value="P:cilium-dependent cell motility"/>
    <property type="evidence" value="ECO:0007669"/>
    <property type="project" value="TreeGrafter"/>
</dbReference>
<dbReference type="SMART" id="SM00676">
    <property type="entry name" value="DM10"/>
    <property type="match status" value="3"/>
</dbReference>
<feature type="domain" description="DM10" evidence="6">
    <location>
        <begin position="236"/>
        <end position="348"/>
    </location>
</feature>
<keyword evidence="5" id="KW-0966">Cell projection</keyword>
<dbReference type="EMBL" id="JACSDZ010000004">
    <property type="protein sequence ID" value="KAF7406543.1"/>
    <property type="molecule type" value="Genomic_DNA"/>
</dbReference>
<dbReference type="GO" id="GO:0072686">
    <property type="term" value="C:mitotic spindle"/>
    <property type="evidence" value="ECO:0007669"/>
    <property type="project" value="TreeGrafter"/>
</dbReference>
<evidence type="ECO:0000256" key="3">
    <source>
        <dbReference type="ARBA" id="ARBA00022737"/>
    </source>
</evidence>
<evidence type="ECO:0000313" key="8">
    <source>
        <dbReference type="Proteomes" id="UP000617340"/>
    </source>
</evidence>
<organism evidence="7 8">
    <name type="scientific">Vespula germanica</name>
    <name type="common">German yellow jacket</name>
    <name type="synonym">Paravespula germanica</name>
    <dbReference type="NCBI Taxonomy" id="30212"/>
    <lineage>
        <taxon>Eukaryota</taxon>
        <taxon>Metazoa</taxon>
        <taxon>Ecdysozoa</taxon>
        <taxon>Arthropoda</taxon>
        <taxon>Hexapoda</taxon>
        <taxon>Insecta</taxon>
        <taxon>Pterygota</taxon>
        <taxon>Neoptera</taxon>
        <taxon>Endopterygota</taxon>
        <taxon>Hymenoptera</taxon>
        <taxon>Apocrita</taxon>
        <taxon>Aculeata</taxon>
        <taxon>Vespoidea</taxon>
        <taxon>Vespidae</taxon>
        <taxon>Vespinae</taxon>
        <taxon>Vespula</taxon>
    </lineage>
</organism>
<dbReference type="PROSITE" id="PS51336">
    <property type="entry name" value="DM10"/>
    <property type="match status" value="3"/>
</dbReference>
<dbReference type="FunFam" id="2.30.29.170:FF:000002">
    <property type="entry name" value="EF-hand domain (C-terminal) containing 1"/>
    <property type="match status" value="1"/>
</dbReference>
<dbReference type="GO" id="GO:0043014">
    <property type="term" value="F:alpha-tubulin binding"/>
    <property type="evidence" value="ECO:0007669"/>
    <property type="project" value="TreeGrafter"/>
</dbReference>
<dbReference type="Gene3D" id="2.30.29.170">
    <property type="match status" value="3"/>
</dbReference>
<evidence type="ECO:0000259" key="6">
    <source>
        <dbReference type="PROSITE" id="PS51336"/>
    </source>
</evidence>
<sequence>MEGLPLIPGYSFRDPSIQDYRFKRKFGFLNGFRTLNDSKFGIGGRPIDVASLAYMEEKDPIQYDPSLTYGRVRDYGYQQFVPHYALYAQKCLRFKAFFRQGIFNSPNEHFRIRHVYIMYFLEDDTLCVTEPFVENAGFLQGKLVRRDKIAKTINGDYFHWKDLNVGKDICIYGIVYHIIDCDLFTREFLSSQGIDVGDKEDTPIDPYIGDRKMKIKVTECVTRMPDDARRRFLEYDRMILSFDAKWNDDYYQIMYFLMDDTIAIREVHKPNNGKDPVTMLLKRMKVPKNWKYFPSSYPGIYMEYGDPEIIEYYTPKDFKIGETVYIFGRQFLLYDCDLFTRKYYSEVLRIIQPSSIPIDPPIDQIKPLSEHKIPPHIMLGTPEDTYASCLSYRVKPPKKDVIRQLSNFPRKLRYSMKMDNVHPEDQDRDFVLEYNLSEGTVLIQELEKRNSGRREGCFLKATLVKKPGTDRDNPLYYTPQDFFIGARINVFNHYFTINGADLFVYRYMEANPEKFCQQIRDNMRNYFAQQELLQNDIMIEAKKIQRRQHDADIFVEKEIENEGPLNSQICQDVEGKTKEIL</sequence>
<evidence type="ECO:0000256" key="2">
    <source>
        <dbReference type="ARBA" id="ARBA00022490"/>
    </source>
</evidence>
<evidence type="ECO:0000256" key="1">
    <source>
        <dbReference type="ARBA" id="ARBA00004430"/>
    </source>
</evidence>
<keyword evidence="4" id="KW-0206">Cytoskeleton</keyword>
<feature type="domain" description="DM10" evidence="6">
    <location>
        <begin position="408"/>
        <end position="512"/>
    </location>
</feature>
<dbReference type="GO" id="GO:0005930">
    <property type="term" value="C:axoneme"/>
    <property type="evidence" value="ECO:0007669"/>
    <property type="project" value="UniProtKB-SubCell"/>
</dbReference>
<dbReference type="Proteomes" id="UP000617340">
    <property type="component" value="Unassembled WGS sequence"/>
</dbReference>
<dbReference type="AlphaFoldDB" id="A0A834KH23"/>
<comment type="subcellular location">
    <subcellularLocation>
        <location evidence="1">Cytoplasm</location>
        <location evidence="1">Cytoskeleton</location>
        <location evidence="1">Cilium axoneme</location>
    </subcellularLocation>
</comment>
<reference evidence="7" key="1">
    <citation type="journal article" date="2020" name="G3 (Bethesda)">
        <title>High-Quality Assemblies for Three Invasive Social Wasps from the &lt;i&gt;Vespula&lt;/i&gt; Genus.</title>
        <authorList>
            <person name="Harrop T.W.R."/>
            <person name="Guhlin J."/>
            <person name="McLaughlin G.M."/>
            <person name="Permina E."/>
            <person name="Stockwell P."/>
            <person name="Gilligan J."/>
            <person name="Le Lec M.F."/>
            <person name="Gruber M.A.M."/>
            <person name="Quinn O."/>
            <person name="Lovegrove M."/>
            <person name="Duncan E.J."/>
            <person name="Remnant E.J."/>
            <person name="Van Eeckhoven J."/>
            <person name="Graham B."/>
            <person name="Knapp R.A."/>
            <person name="Langford K.W."/>
            <person name="Kronenberg Z."/>
            <person name="Press M.O."/>
            <person name="Eacker S.M."/>
            <person name="Wilson-Rankin E.E."/>
            <person name="Purcell J."/>
            <person name="Lester P.J."/>
            <person name="Dearden P.K."/>
        </authorList>
    </citation>
    <scope>NUCLEOTIDE SEQUENCE</scope>
    <source>
        <strain evidence="7">Linc-1</strain>
    </source>
</reference>
<dbReference type="FunFam" id="2.30.29.170:FF:000004">
    <property type="entry name" value="EF-hand domain containing 2"/>
    <property type="match status" value="1"/>
</dbReference>
<keyword evidence="2" id="KW-0963">Cytoplasm</keyword>
<proteinExistence type="predicted"/>
<protein>
    <recommendedName>
        <fullName evidence="6">DM10 domain-containing protein</fullName>
    </recommendedName>
</protein>